<evidence type="ECO:0000259" key="8">
    <source>
        <dbReference type="Pfam" id="PF02770"/>
    </source>
</evidence>
<dbReference type="AlphaFoldDB" id="A0A2S5TGL4"/>
<keyword evidence="5 6" id="KW-0560">Oxidoreductase</keyword>
<comment type="caution">
    <text evidence="10">The sequence shown here is derived from an EMBL/GenBank/DDBJ whole genome shotgun (WGS) entry which is preliminary data.</text>
</comment>
<evidence type="ECO:0000313" key="11">
    <source>
        <dbReference type="Proteomes" id="UP000238220"/>
    </source>
</evidence>
<dbReference type="RefSeq" id="WP_104230002.1">
    <property type="nucleotide sequence ID" value="NZ_PSNW01000004.1"/>
</dbReference>
<dbReference type="Gene3D" id="2.40.110.10">
    <property type="entry name" value="Butyryl-CoA Dehydrogenase, subunit A, domain 2"/>
    <property type="match status" value="1"/>
</dbReference>
<evidence type="ECO:0000256" key="1">
    <source>
        <dbReference type="ARBA" id="ARBA00001974"/>
    </source>
</evidence>
<organism evidence="10 11">
    <name type="scientific">Solimonas fluminis</name>
    <dbReference type="NCBI Taxonomy" id="2086571"/>
    <lineage>
        <taxon>Bacteria</taxon>
        <taxon>Pseudomonadati</taxon>
        <taxon>Pseudomonadota</taxon>
        <taxon>Gammaproteobacteria</taxon>
        <taxon>Nevskiales</taxon>
        <taxon>Nevskiaceae</taxon>
        <taxon>Solimonas</taxon>
    </lineage>
</organism>
<gene>
    <name evidence="10" type="ORF">C3942_08725</name>
</gene>
<evidence type="ECO:0000256" key="2">
    <source>
        <dbReference type="ARBA" id="ARBA00009347"/>
    </source>
</evidence>
<proteinExistence type="inferred from homology"/>
<dbReference type="InterPro" id="IPR037069">
    <property type="entry name" value="AcylCoA_DH/ox_N_sf"/>
</dbReference>
<accession>A0A2S5TGL4</accession>
<evidence type="ECO:0000256" key="6">
    <source>
        <dbReference type="RuleBase" id="RU362125"/>
    </source>
</evidence>
<evidence type="ECO:0000259" key="7">
    <source>
        <dbReference type="Pfam" id="PF00441"/>
    </source>
</evidence>
<dbReference type="Pfam" id="PF02771">
    <property type="entry name" value="Acyl-CoA_dh_N"/>
    <property type="match status" value="1"/>
</dbReference>
<dbReference type="OrthoDB" id="9802447at2"/>
<evidence type="ECO:0000256" key="3">
    <source>
        <dbReference type="ARBA" id="ARBA00022630"/>
    </source>
</evidence>
<dbReference type="SUPFAM" id="SSF56645">
    <property type="entry name" value="Acyl-CoA dehydrogenase NM domain-like"/>
    <property type="match status" value="1"/>
</dbReference>
<dbReference type="InterPro" id="IPR009075">
    <property type="entry name" value="AcylCo_DH/oxidase_C"/>
</dbReference>
<dbReference type="PANTHER" id="PTHR43292:SF3">
    <property type="entry name" value="ACYL-COA DEHYDROGENASE FADE29"/>
    <property type="match status" value="1"/>
</dbReference>
<dbReference type="SUPFAM" id="SSF47203">
    <property type="entry name" value="Acyl-CoA dehydrogenase C-terminal domain-like"/>
    <property type="match status" value="1"/>
</dbReference>
<dbReference type="GO" id="GO:0050660">
    <property type="term" value="F:flavin adenine dinucleotide binding"/>
    <property type="evidence" value="ECO:0007669"/>
    <property type="project" value="InterPro"/>
</dbReference>
<dbReference type="GO" id="GO:0016627">
    <property type="term" value="F:oxidoreductase activity, acting on the CH-CH group of donors"/>
    <property type="evidence" value="ECO:0007669"/>
    <property type="project" value="InterPro"/>
</dbReference>
<comment type="similarity">
    <text evidence="2 6">Belongs to the acyl-CoA dehydrogenase family.</text>
</comment>
<reference evidence="10 11" key="1">
    <citation type="submission" date="2018-02" db="EMBL/GenBank/DDBJ databases">
        <title>Genome sequencing of Solimonas sp. HR-BB.</title>
        <authorList>
            <person name="Lee Y."/>
            <person name="Jeon C.O."/>
        </authorList>
    </citation>
    <scope>NUCLEOTIDE SEQUENCE [LARGE SCALE GENOMIC DNA]</scope>
    <source>
        <strain evidence="10 11">HR-BB</strain>
    </source>
</reference>
<evidence type="ECO:0000256" key="4">
    <source>
        <dbReference type="ARBA" id="ARBA00022827"/>
    </source>
</evidence>
<dbReference type="Gene3D" id="1.10.540.10">
    <property type="entry name" value="Acyl-CoA dehydrogenase/oxidase, N-terminal domain"/>
    <property type="match status" value="1"/>
</dbReference>
<dbReference type="Proteomes" id="UP000238220">
    <property type="component" value="Unassembled WGS sequence"/>
</dbReference>
<dbReference type="GO" id="GO:0005886">
    <property type="term" value="C:plasma membrane"/>
    <property type="evidence" value="ECO:0007669"/>
    <property type="project" value="TreeGrafter"/>
</dbReference>
<dbReference type="InterPro" id="IPR036250">
    <property type="entry name" value="AcylCo_DH-like_C"/>
</dbReference>
<feature type="domain" description="Acyl-CoA dehydrogenase/oxidase C-terminal" evidence="7">
    <location>
        <begin position="231"/>
        <end position="396"/>
    </location>
</feature>
<dbReference type="InterPro" id="IPR052161">
    <property type="entry name" value="Mycobact_Acyl-CoA_DH"/>
</dbReference>
<name>A0A2S5TGL4_9GAMM</name>
<evidence type="ECO:0000259" key="9">
    <source>
        <dbReference type="Pfam" id="PF02771"/>
    </source>
</evidence>
<evidence type="ECO:0000313" key="10">
    <source>
        <dbReference type="EMBL" id="PPE74114.1"/>
    </source>
</evidence>
<dbReference type="PANTHER" id="PTHR43292">
    <property type="entry name" value="ACYL-COA DEHYDROGENASE"/>
    <property type="match status" value="1"/>
</dbReference>
<feature type="domain" description="Acyl-CoA dehydrogenase/oxidase N-terminal" evidence="9">
    <location>
        <begin position="7"/>
        <end position="121"/>
    </location>
</feature>
<dbReference type="EMBL" id="PSNW01000004">
    <property type="protein sequence ID" value="PPE74114.1"/>
    <property type="molecule type" value="Genomic_DNA"/>
</dbReference>
<keyword evidence="3 6" id="KW-0285">Flavoprotein</keyword>
<dbReference type="InterPro" id="IPR013786">
    <property type="entry name" value="AcylCoA_DH/ox_N"/>
</dbReference>
<dbReference type="Pfam" id="PF00441">
    <property type="entry name" value="Acyl-CoA_dh_1"/>
    <property type="match status" value="1"/>
</dbReference>
<feature type="domain" description="Acyl-CoA oxidase/dehydrogenase middle" evidence="8">
    <location>
        <begin position="125"/>
        <end position="219"/>
    </location>
</feature>
<comment type="cofactor">
    <cofactor evidence="1 6">
        <name>FAD</name>
        <dbReference type="ChEBI" id="CHEBI:57692"/>
    </cofactor>
</comment>
<keyword evidence="11" id="KW-1185">Reference proteome</keyword>
<protein>
    <submittedName>
        <fullName evidence="10">Pimeloyl-CoA dehydrogenase large subunit</fullName>
    </submittedName>
</protein>
<dbReference type="InterPro" id="IPR009100">
    <property type="entry name" value="AcylCoA_DH/oxidase_NM_dom_sf"/>
</dbReference>
<dbReference type="FunFam" id="2.40.110.10:FF:000011">
    <property type="entry name" value="Acyl-CoA dehydrogenase FadE34"/>
    <property type="match status" value="1"/>
</dbReference>
<dbReference type="Gene3D" id="1.20.140.10">
    <property type="entry name" value="Butyryl-CoA Dehydrogenase, subunit A, domain 3"/>
    <property type="match status" value="1"/>
</dbReference>
<evidence type="ECO:0000256" key="5">
    <source>
        <dbReference type="ARBA" id="ARBA00023002"/>
    </source>
</evidence>
<dbReference type="Pfam" id="PF02770">
    <property type="entry name" value="Acyl-CoA_dh_M"/>
    <property type="match status" value="1"/>
</dbReference>
<dbReference type="InterPro" id="IPR006091">
    <property type="entry name" value="Acyl-CoA_Oxase/DH_mid-dom"/>
</dbReference>
<keyword evidence="4 6" id="KW-0274">FAD</keyword>
<sequence length="399" mass="45133">MDLNFTAADEAFRAEVRSFIERKLPADIRRKVLESQRLVKDDYYRWHVLLHEQGWVAANWPKEFGGPGWNAAQQHIFEEECADAGAPILSPFGLRMVAPVIMAFASPAQQQYYLPRIRSGEHWWCQGYSEPGSGSDLASLRTRAERVGDKYIVNGQKTWTTLGHHANWIFCLVRTNAEARKQEGISFLLIDMNTPGITVRPIIMIDGEHEVNEVWFENVEVPVGNLIGEENKGWTYAKYLLGHERTNIAEVGRSKRRLKRLKEIAAQQPGSDGKPLLQDVRFRDRIAQVEIELMALEITNLRVIAADMEKRAPGPEASLLKIRGSEIQQTLTELMMQALGHDALPFQHAAMDPEYAGEVIGPGYGVPLSGQYFNFRKTTIYGGSNEIQRNIISKMILGF</sequence>
<dbReference type="InterPro" id="IPR046373">
    <property type="entry name" value="Acyl-CoA_Oxase/DH_mid-dom_sf"/>
</dbReference>